<sequence length="106" mass="12226">MIFIVPFHVKKERGAVFPDEFSGAYVNCYVGASDYKEAVKRCIEELKVDGMVVEKVMEPIYSMDISQWHQHILDQWPDYVNQLPNQDKFESEIGKGEVVYGPFGAY</sequence>
<comment type="caution">
    <text evidence="1">The sequence shown here is derived from an EMBL/GenBank/DDBJ whole genome shotgun (WGS) entry which is preliminary data.</text>
</comment>
<name>A0ABS7PYQ7_9SPHN</name>
<gene>
    <name evidence="1" type="ORF">K7G82_28730</name>
</gene>
<evidence type="ECO:0008006" key="3">
    <source>
        <dbReference type="Google" id="ProtNLM"/>
    </source>
</evidence>
<accession>A0ABS7PYQ7</accession>
<dbReference type="Proteomes" id="UP000706039">
    <property type="component" value="Unassembled WGS sequence"/>
</dbReference>
<keyword evidence="2" id="KW-1185">Reference proteome</keyword>
<dbReference type="RefSeq" id="WP_222993873.1">
    <property type="nucleotide sequence ID" value="NZ_JAINVV010000016.1"/>
</dbReference>
<evidence type="ECO:0000313" key="1">
    <source>
        <dbReference type="EMBL" id="MBY8826323.1"/>
    </source>
</evidence>
<reference evidence="1 2" key="1">
    <citation type="submission" date="2021-08" db="EMBL/GenBank/DDBJ databases">
        <authorList>
            <person name="Tuo L."/>
        </authorList>
    </citation>
    <scope>NUCLEOTIDE SEQUENCE [LARGE SCALE GENOMIC DNA]</scope>
    <source>
        <strain evidence="1 2">JCM 31229</strain>
    </source>
</reference>
<dbReference type="EMBL" id="JAINVV010000016">
    <property type="protein sequence ID" value="MBY8826323.1"/>
    <property type="molecule type" value="Genomic_DNA"/>
</dbReference>
<proteinExistence type="predicted"/>
<organism evidence="1 2">
    <name type="scientific">Sphingomonas colocasiae</name>
    <dbReference type="NCBI Taxonomy" id="1848973"/>
    <lineage>
        <taxon>Bacteria</taxon>
        <taxon>Pseudomonadati</taxon>
        <taxon>Pseudomonadota</taxon>
        <taxon>Alphaproteobacteria</taxon>
        <taxon>Sphingomonadales</taxon>
        <taxon>Sphingomonadaceae</taxon>
        <taxon>Sphingomonas</taxon>
    </lineage>
</organism>
<evidence type="ECO:0000313" key="2">
    <source>
        <dbReference type="Proteomes" id="UP000706039"/>
    </source>
</evidence>
<protein>
    <recommendedName>
        <fullName evidence="3">DUF1428 family protein</fullName>
    </recommendedName>
</protein>